<dbReference type="InterPro" id="IPR045336">
    <property type="entry name" value="MmgE_PrpD_N"/>
</dbReference>
<name>A0A1N6GA39_9BURK</name>
<organism evidence="3 4">
    <name type="scientific">Paraburkholderia phenazinium</name>
    <dbReference type="NCBI Taxonomy" id="60549"/>
    <lineage>
        <taxon>Bacteria</taxon>
        <taxon>Pseudomonadati</taxon>
        <taxon>Pseudomonadota</taxon>
        <taxon>Betaproteobacteria</taxon>
        <taxon>Burkholderiales</taxon>
        <taxon>Burkholderiaceae</taxon>
        <taxon>Paraburkholderia</taxon>
    </lineage>
</organism>
<proteinExistence type="inferred from homology"/>
<sequence length="243" mass="24565">MHNPVAHSAVSDALVKFACTPLTDQRVQTAAGDALAQARGRVAAAGDARQKIADLLKSQGSAPNDTRVRAWVLGAALATQSPASTATPVLAAAIAVGEKLAAADDEIAAAAAIGMEAAARVLAAVDSEAFRSRWNVASTVGILGAVLAVSRLLALGETRTRHALGIAATQAAGLARNAQESIAAIETGKAAADAVEASPLAKHGFTSAPASIDGRRAFAALMAYRFDALAIMGNLGTHWISLD</sequence>
<evidence type="ECO:0000313" key="4">
    <source>
        <dbReference type="Proteomes" id="UP000185151"/>
    </source>
</evidence>
<dbReference type="EMBL" id="FSRU01000001">
    <property type="protein sequence ID" value="SIO04364.1"/>
    <property type="molecule type" value="Genomic_DNA"/>
</dbReference>
<dbReference type="InterPro" id="IPR042183">
    <property type="entry name" value="MmgE/PrpD_sf_1"/>
</dbReference>
<protein>
    <submittedName>
        <fullName evidence="3">MmgE/PrpD family protein</fullName>
    </submittedName>
</protein>
<dbReference type="Gene3D" id="1.10.4100.10">
    <property type="entry name" value="2-methylcitrate dehydratase PrpD"/>
    <property type="match status" value="1"/>
</dbReference>
<dbReference type="AlphaFoldDB" id="A0A1N6GA39"/>
<evidence type="ECO:0000259" key="2">
    <source>
        <dbReference type="Pfam" id="PF03972"/>
    </source>
</evidence>
<accession>A0A1N6GA39</accession>
<dbReference type="PANTHER" id="PTHR16943">
    <property type="entry name" value="2-METHYLCITRATE DEHYDRATASE-RELATED"/>
    <property type="match status" value="1"/>
</dbReference>
<gene>
    <name evidence="3" type="ORF">SAMN05444165_0647</name>
</gene>
<keyword evidence="4" id="KW-1185">Reference proteome</keyword>
<dbReference type="Pfam" id="PF03972">
    <property type="entry name" value="MmgE_PrpD_N"/>
    <property type="match status" value="1"/>
</dbReference>
<dbReference type="SUPFAM" id="SSF103378">
    <property type="entry name" value="2-methylcitrate dehydratase PrpD"/>
    <property type="match status" value="1"/>
</dbReference>
<dbReference type="Proteomes" id="UP000185151">
    <property type="component" value="Unassembled WGS sequence"/>
</dbReference>
<dbReference type="PANTHER" id="PTHR16943:SF8">
    <property type="entry name" value="2-METHYLCITRATE DEHYDRATASE"/>
    <property type="match status" value="1"/>
</dbReference>
<dbReference type="RefSeq" id="WP_074294201.1">
    <property type="nucleotide sequence ID" value="NZ_FSRU01000001.1"/>
</dbReference>
<dbReference type="GO" id="GO:0016829">
    <property type="term" value="F:lyase activity"/>
    <property type="evidence" value="ECO:0007669"/>
    <property type="project" value="InterPro"/>
</dbReference>
<evidence type="ECO:0000256" key="1">
    <source>
        <dbReference type="ARBA" id="ARBA00006174"/>
    </source>
</evidence>
<evidence type="ECO:0000313" key="3">
    <source>
        <dbReference type="EMBL" id="SIO04364.1"/>
    </source>
</evidence>
<dbReference type="InterPro" id="IPR005656">
    <property type="entry name" value="MmgE_PrpD"/>
</dbReference>
<dbReference type="OrthoDB" id="9096553at2"/>
<comment type="similarity">
    <text evidence="1">Belongs to the PrpD family.</text>
</comment>
<dbReference type="InterPro" id="IPR036148">
    <property type="entry name" value="MmgE/PrpD_sf"/>
</dbReference>
<feature type="domain" description="MmgE/PrpD N-terminal" evidence="2">
    <location>
        <begin position="83"/>
        <end position="223"/>
    </location>
</feature>
<reference evidence="3 4" key="1">
    <citation type="submission" date="2016-11" db="EMBL/GenBank/DDBJ databases">
        <authorList>
            <person name="Jaros S."/>
            <person name="Januszkiewicz K."/>
            <person name="Wedrychowicz H."/>
        </authorList>
    </citation>
    <scope>NUCLEOTIDE SEQUENCE [LARGE SCALE GENOMIC DNA]</scope>
    <source>
        <strain evidence="3 4">GAS95</strain>
    </source>
</reference>